<dbReference type="AlphaFoldDB" id="A0A1H8HAQ8"/>
<proteinExistence type="predicted"/>
<reference evidence="1 2" key="1">
    <citation type="submission" date="2016-10" db="EMBL/GenBank/DDBJ databases">
        <authorList>
            <person name="de Groot N.N."/>
        </authorList>
    </citation>
    <scope>NUCLEOTIDE SEQUENCE [LARGE SCALE GENOMIC DNA]</scope>
    <source>
        <strain evidence="1 2">Nm22</strain>
    </source>
</reference>
<dbReference type="Proteomes" id="UP000199459">
    <property type="component" value="Unassembled WGS sequence"/>
</dbReference>
<protein>
    <submittedName>
        <fullName evidence="1">Transposase</fullName>
    </submittedName>
</protein>
<dbReference type="EMBL" id="FOCP01000022">
    <property type="protein sequence ID" value="SEN53265.1"/>
    <property type="molecule type" value="Genomic_DNA"/>
</dbReference>
<accession>A0A1H8HAQ8</accession>
<evidence type="ECO:0000313" key="2">
    <source>
        <dbReference type="Proteomes" id="UP000199459"/>
    </source>
</evidence>
<gene>
    <name evidence="1" type="ORF">SAMN05216325_12252</name>
</gene>
<organism evidence="1 2">
    <name type="scientific">Nitrosomonas marina</name>
    <dbReference type="NCBI Taxonomy" id="917"/>
    <lineage>
        <taxon>Bacteria</taxon>
        <taxon>Pseudomonadati</taxon>
        <taxon>Pseudomonadota</taxon>
        <taxon>Betaproteobacteria</taxon>
        <taxon>Nitrosomonadales</taxon>
        <taxon>Nitrosomonadaceae</taxon>
        <taxon>Nitrosomonas</taxon>
    </lineage>
</organism>
<sequence length="54" mass="6154">MNITRIGIDLAKQIFQIHGVDKQGEVVLKKQLRRSQVLSFFEKLKPCLVVSIGM</sequence>
<name>A0A1H8HAQ8_9PROT</name>
<evidence type="ECO:0000313" key="1">
    <source>
        <dbReference type="EMBL" id="SEN53265.1"/>
    </source>
</evidence>